<protein>
    <submittedName>
        <fullName evidence="7">Uncharacterized protein</fullName>
    </submittedName>
</protein>
<evidence type="ECO:0000256" key="6">
    <source>
        <dbReference type="SAM" id="MobiDB-lite"/>
    </source>
</evidence>
<evidence type="ECO:0000313" key="8">
    <source>
        <dbReference type="Proteomes" id="UP001177023"/>
    </source>
</evidence>
<reference evidence="7" key="1">
    <citation type="submission" date="2023-06" db="EMBL/GenBank/DDBJ databases">
        <authorList>
            <person name="Delattre M."/>
        </authorList>
    </citation>
    <scope>NUCLEOTIDE SEQUENCE</scope>
    <source>
        <strain evidence="7">AF72</strain>
    </source>
</reference>
<dbReference type="AlphaFoldDB" id="A0AA36D4B3"/>
<dbReference type="PANTHER" id="PTHR46481">
    <property type="entry name" value="ZINC FINGER BED DOMAIN-CONTAINING PROTEIN 4"/>
    <property type="match status" value="1"/>
</dbReference>
<evidence type="ECO:0000256" key="4">
    <source>
        <dbReference type="ARBA" id="ARBA00022833"/>
    </source>
</evidence>
<dbReference type="InterPro" id="IPR052035">
    <property type="entry name" value="ZnF_BED_domain_contain"/>
</dbReference>
<name>A0AA36D4B3_9BILA</name>
<evidence type="ECO:0000313" key="7">
    <source>
        <dbReference type="EMBL" id="CAJ0579389.1"/>
    </source>
</evidence>
<keyword evidence="5" id="KW-0539">Nucleus</keyword>
<comment type="caution">
    <text evidence="7">The sequence shown here is derived from an EMBL/GenBank/DDBJ whole genome shotgun (WGS) entry which is preliminary data.</text>
</comment>
<evidence type="ECO:0000256" key="5">
    <source>
        <dbReference type="ARBA" id="ARBA00023242"/>
    </source>
</evidence>
<dbReference type="PANTHER" id="PTHR46481:SF10">
    <property type="entry name" value="ZINC FINGER BED DOMAIN-CONTAINING PROTEIN 39"/>
    <property type="match status" value="1"/>
</dbReference>
<dbReference type="Proteomes" id="UP001177023">
    <property type="component" value="Unassembled WGS sequence"/>
</dbReference>
<organism evidence="7 8">
    <name type="scientific">Mesorhabditis spiculigera</name>
    <dbReference type="NCBI Taxonomy" id="96644"/>
    <lineage>
        <taxon>Eukaryota</taxon>
        <taxon>Metazoa</taxon>
        <taxon>Ecdysozoa</taxon>
        <taxon>Nematoda</taxon>
        <taxon>Chromadorea</taxon>
        <taxon>Rhabditida</taxon>
        <taxon>Rhabditina</taxon>
        <taxon>Rhabditomorpha</taxon>
        <taxon>Rhabditoidea</taxon>
        <taxon>Rhabditidae</taxon>
        <taxon>Mesorhabditinae</taxon>
        <taxon>Mesorhabditis</taxon>
    </lineage>
</organism>
<dbReference type="EMBL" id="CATQJA010002656">
    <property type="protein sequence ID" value="CAJ0579389.1"/>
    <property type="molecule type" value="Genomic_DNA"/>
</dbReference>
<dbReference type="GO" id="GO:0008270">
    <property type="term" value="F:zinc ion binding"/>
    <property type="evidence" value="ECO:0007669"/>
    <property type="project" value="UniProtKB-KW"/>
</dbReference>
<dbReference type="SUPFAM" id="SSF53098">
    <property type="entry name" value="Ribonuclease H-like"/>
    <property type="match status" value="1"/>
</dbReference>
<feature type="region of interest" description="Disordered" evidence="6">
    <location>
        <begin position="1"/>
        <end position="84"/>
    </location>
</feature>
<keyword evidence="2" id="KW-0479">Metal-binding</keyword>
<feature type="non-terminal residue" evidence="7">
    <location>
        <position position="1"/>
    </location>
</feature>
<dbReference type="InterPro" id="IPR012337">
    <property type="entry name" value="RNaseH-like_sf"/>
</dbReference>
<dbReference type="GO" id="GO:0005634">
    <property type="term" value="C:nucleus"/>
    <property type="evidence" value="ECO:0007669"/>
    <property type="project" value="UniProtKB-SubCell"/>
</dbReference>
<keyword evidence="4" id="KW-0862">Zinc</keyword>
<keyword evidence="3" id="KW-0863">Zinc-finger</keyword>
<evidence type="ECO:0000256" key="3">
    <source>
        <dbReference type="ARBA" id="ARBA00022771"/>
    </source>
</evidence>
<sequence>MGSPEDWMPIDAKLPGGQHLCFDDDEEESWRAQFDSTEVKPGLLAKRRRRDPYHRHGESQDEGSPSGSGKMEPARRRKPAAEKEAEVIDCPLHGGHVLGYSKPIRMKDNGKSNLRVYFAEEPDAFVCRNCNFKKRKTKSHGTNNLLWLHVETSHCAILAAVLNVKTAAGVDIYQPITKDERDRLICELFVTRIIGCNALQSDTFRRLIDGLNPSLPPVSGNTIERQIQLSADQAKVDLKSMLSRVSEVSIAFDGWERANSQKMLYAFLVRYVCPDSKEVRLDLLGVLDHTTKGSDKDLAAQLKNIISAYELDGKVVSVCSGKVENCVVAVRDKLQMTQVPCGAHVIQKLMQKTLEAPELAAPLGKIRAFCGMLDASRELRDQYQDMRSICMGKTANKTLPKPDDPERWDSTGIMVVRYLAQTAVIERFLKRQGSDDRLSKEELELMLDLEKLLSHWHYATKLLSATDSPARFVLKCFRSAYDETIKIWKSSSPLQTAIPDYPQDLEAYWTELAQNASLLLASFLDPMQAANMEPALFDRAKEYANRSYGALVPPPERFVEEFHDDLLLNDVSHQDEHEIDRYVKIAKICQHRNVPGFWAGYGSQLPGLQRLYQRANTFFGSTTLIDSLFRNIITPNSSPRQTILTVMALNAVKEMTADKQASVTQKQRLPVFYTVNDAVSVARHLRKVAPAAKSDTVVPPFLESVTDDDEPDPHSDLPIYE</sequence>
<proteinExistence type="predicted"/>
<gene>
    <name evidence="7" type="ORF">MSPICULIGERA_LOCUS17608</name>
</gene>
<accession>A0AA36D4B3</accession>
<feature type="region of interest" description="Disordered" evidence="6">
    <location>
        <begin position="700"/>
        <end position="721"/>
    </location>
</feature>
<evidence type="ECO:0000256" key="2">
    <source>
        <dbReference type="ARBA" id="ARBA00022723"/>
    </source>
</evidence>
<keyword evidence="8" id="KW-1185">Reference proteome</keyword>
<comment type="subcellular location">
    <subcellularLocation>
        <location evidence="1">Nucleus</location>
    </subcellularLocation>
</comment>
<evidence type="ECO:0000256" key="1">
    <source>
        <dbReference type="ARBA" id="ARBA00004123"/>
    </source>
</evidence>